<reference evidence="1 2" key="1">
    <citation type="submission" date="2024-03" db="EMBL/GenBank/DDBJ databases">
        <title>WGS assembly of Saponaria officinalis var. Norfolk2.</title>
        <authorList>
            <person name="Jenkins J."/>
            <person name="Shu S."/>
            <person name="Grimwood J."/>
            <person name="Barry K."/>
            <person name="Goodstein D."/>
            <person name="Schmutz J."/>
            <person name="Leebens-Mack J."/>
            <person name="Osbourn A."/>
        </authorList>
    </citation>
    <scope>NUCLEOTIDE SEQUENCE [LARGE SCALE GENOMIC DNA]</scope>
    <source>
        <strain evidence="2">cv. Norfolk2</strain>
        <strain evidence="1">JIC</strain>
        <tissue evidence="1">Leaf</tissue>
    </source>
</reference>
<dbReference type="AlphaFoldDB" id="A0AAW1JAQ8"/>
<protein>
    <submittedName>
        <fullName evidence="1">Uncharacterized protein</fullName>
    </submittedName>
</protein>
<dbReference type="Proteomes" id="UP001443914">
    <property type="component" value="Unassembled WGS sequence"/>
</dbReference>
<organism evidence="1 2">
    <name type="scientific">Saponaria officinalis</name>
    <name type="common">Common soapwort</name>
    <name type="synonym">Lychnis saponaria</name>
    <dbReference type="NCBI Taxonomy" id="3572"/>
    <lineage>
        <taxon>Eukaryota</taxon>
        <taxon>Viridiplantae</taxon>
        <taxon>Streptophyta</taxon>
        <taxon>Embryophyta</taxon>
        <taxon>Tracheophyta</taxon>
        <taxon>Spermatophyta</taxon>
        <taxon>Magnoliopsida</taxon>
        <taxon>eudicotyledons</taxon>
        <taxon>Gunneridae</taxon>
        <taxon>Pentapetalae</taxon>
        <taxon>Caryophyllales</taxon>
        <taxon>Caryophyllaceae</taxon>
        <taxon>Caryophylleae</taxon>
        <taxon>Saponaria</taxon>
    </lineage>
</organism>
<accession>A0AAW1JAQ8</accession>
<name>A0AAW1JAQ8_SAPOF</name>
<dbReference type="EMBL" id="JBDFQZ010000008">
    <property type="protein sequence ID" value="KAK9700095.1"/>
    <property type="molecule type" value="Genomic_DNA"/>
</dbReference>
<keyword evidence="2" id="KW-1185">Reference proteome</keyword>
<dbReference type="EMBL" id="JBDFQZ010000008">
    <property type="protein sequence ID" value="KAK9700094.1"/>
    <property type="molecule type" value="Genomic_DNA"/>
</dbReference>
<gene>
    <name evidence="1" type="ORF">RND81_08G216900</name>
</gene>
<evidence type="ECO:0000313" key="2">
    <source>
        <dbReference type="Proteomes" id="UP001443914"/>
    </source>
</evidence>
<dbReference type="PANTHER" id="PTHR37763">
    <property type="entry name" value="EXOSOME COMPLEX EXONUCLEASE"/>
    <property type="match status" value="1"/>
</dbReference>
<proteinExistence type="predicted"/>
<comment type="caution">
    <text evidence="1">The sequence shown here is derived from an EMBL/GenBank/DDBJ whole genome shotgun (WGS) entry which is preliminary data.</text>
</comment>
<evidence type="ECO:0000313" key="1">
    <source>
        <dbReference type="EMBL" id="KAK9700095.1"/>
    </source>
</evidence>
<dbReference type="PANTHER" id="PTHR37763:SF1">
    <property type="entry name" value="EXOSOME COMPLEX EXONUCLEASE"/>
    <property type="match status" value="1"/>
</dbReference>
<sequence length="423" mass="48828">MFRNLFRVSRRTCVVNNVRNVGLNFKAALHHCSESFNEENLPLGWYSENFPRLIKLSNFLKNVDLVDGKLVDVNDDSTINDKRLLRRMYNFKALSRVFLGNPSVQEELMRNVNDAMAGRKCNPFVCFSKPIERDPITIDTFTKVCNFLNVSAQQRKTVRFTICPQITQHRIWTGALEEILHGLKTDIELLGSHHSRHKGTFMGRQIVATCLKFLGETACRQDEVSSSWMRPKPVKVPDSPSTRKWEEVLEMFRDLINYLKDEEDLSFHVSKLEAMKEGLSQIKDVIIDRDIGYKDVQYHETVVQKRLLKTLGHSSRCLFTLLRYYLHRTILDMEVDVSGGLCQIGKKDELCLYMGKILTSVEENTIWSGIKQLDRALGLFKFVRDTAKMEGKLELQGHLWCVGAKSRTITYKGNLFFLHGINP</sequence>